<accession>A0ABY7EWM0</accession>
<protein>
    <submittedName>
        <fullName evidence="2">Uncharacterized protein</fullName>
    </submittedName>
</protein>
<proteinExistence type="predicted"/>
<evidence type="ECO:0000256" key="1">
    <source>
        <dbReference type="SAM" id="MobiDB-lite"/>
    </source>
</evidence>
<reference evidence="2" key="1">
    <citation type="submission" date="2022-11" db="EMBL/GenBank/DDBJ databases">
        <title>Centuries of genome instability and evolution in soft-shell clam transmissible cancer (bioRxiv).</title>
        <authorList>
            <person name="Hart S.F.M."/>
            <person name="Yonemitsu M.A."/>
            <person name="Giersch R.M."/>
            <person name="Beal B.F."/>
            <person name="Arriagada G."/>
            <person name="Davis B.W."/>
            <person name="Ostrander E.A."/>
            <person name="Goff S.P."/>
            <person name="Metzger M.J."/>
        </authorList>
    </citation>
    <scope>NUCLEOTIDE SEQUENCE</scope>
    <source>
        <strain evidence="2">MELC-2E11</strain>
        <tissue evidence="2">Siphon/mantle</tissue>
    </source>
</reference>
<gene>
    <name evidence="2" type="ORF">MAR_004458</name>
</gene>
<name>A0ABY7EWM0_MYAAR</name>
<sequence>MSGSVYTPMENPDHRGSGDAGVGHRSIGHGRNGNGRMSPNSPLKRFGQAKKTINDIFRDVLDFIKEADNFVLPQAVTWKGFLVKIR</sequence>
<dbReference type="EMBL" id="CP111020">
    <property type="protein sequence ID" value="WAR14353.1"/>
    <property type="molecule type" value="Genomic_DNA"/>
</dbReference>
<feature type="region of interest" description="Disordered" evidence="1">
    <location>
        <begin position="1"/>
        <end position="45"/>
    </location>
</feature>
<evidence type="ECO:0000313" key="3">
    <source>
        <dbReference type="Proteomes" id="UP001164746"/>
    </source>
</evidence>
<dbReference type="Proteomes" id="UP001164746">
    <property type="component" value="Chromosome 9"/>
</dbReference>
<evidence type="ECO:0000313" key="2">
    <source>
        <dbReference type="EMBL" id="WAR14353.1"/>
    </source>
</evidence>
<keyword evidence="3" id="KW-1185">Reference proteome</keyword>
<organism evidence="2 3">
    <name type="scientific">Mya arenaria</name>
    <name type="common">Soft-shell clam</name>
    <dbReference type="NCBI Taxonomy" id="6604"/>
    <lineage>
        <taxon>Eukaryota</taxon>
        <taxon>Metazoa</taxon>
        <taxon>Spiralia</taxon>
        <taxon>Lophotrochozoa</taxon>
        <taxon>Mollusca</taxon>
        <taxon>Bivalvia</taxon>
        <taxon>Autobranchia</taxon>
        <taxon>Heteroconchia</taxon>
        <taxon>Euheterodonta</taxon>
        <taxon>Imparidentia</taxon>
        <taxon>Neoheterodontei</taxon>
        <taxon>Myida</taxon>
        <taxon>Myoidea</taxon>
        <taxon>Myidae</taxon>
        <taxon>Mya</taxon>
    </lineage>
</organism>